<organism evidence="3 4">
    <name type="scientific">Celeribacter halophilus</name>
    <dbReference type="NCBI Taxonomy" id="576117"/>
    <lineage>
        <taxon>Bacteria</taxon>
        <taxon>Pseudomonadati</taxon>
        <taxon>Pseudomonadota</taxon>
        <taxon>Alphaproteobacteria</taxon>
        <taxon>Rhodobacterales</taxon>
        <taxon>Roseobacteraceae</taxon>
        <taxon>Celeribacter</taxon>
    </lineage>
</organism>
<evidence type="ECO:0000259" key="2">
    <source>
        <dbReference type="Pfam" id="PF04575"/>
    </source>
</evidence>
<reference evidence="3 4" key="1">
    <citation type="submission" date="2016-10" db="EMBL/GenBank/DDBJ databases">
        <authorList>
            <person name="de Groot N.N."/>
        </authorList>
    </citation>
    <scope>NUCLEOTIDE SEQUENCE [LARGE SCALE GENOMIC DNA]</scope>
    <source>
        <strain evidence="3 4">CGMCC 1.8891</strain>
    </source>
</reference>
<dbReference type="SUPFAM" id="SSF48452">
    <property type="entry name" value="TPR-like"/>
    <property type="match status" value="1"/>
</dbReference>
<dbReference type="InterPro" id="IPR007655">
    <property type="entry name" value="Slam_C"/>
</dbReference>
<protein>
    <recommendedName>
        <fullName evidence="2">Surface lipoprotein assembly modifier C-terminal domain-containing protein</fullName>
    </recommendedName>
</protein>
<keyword evidence="4" id="KW-1185">Reference proteome</keyword>
<accession>A0A1I3X234</accession>
<evidence type="ECO:0000313" key="4">
    <source>
        <dbReference type="Proteomes" id="UP000183299"/>
    </source>
</evidence>
<dbReference type="InterPro" id="IPR011990">
    <property type="entry name" value="TPR-like_helical_dom_sf"/>
</dbReference>
<dbReference type="GeneID" id="98666957"/>
<dbReference type="OrthoDB" id="7846225at2"/>
<gene>
    <name evidence="3" type="ORF">SAMN04488138_1376</name>
</gene>
<keyword evidence="1" id="KW-0732">Signal</keyword>
<dbReference type="EMBL" id="FORY01000037">
    <property type="protein sequence ID" value="SFK13640.1"/>
    <property type="molecule type" value="Genomic_DNA"/>
</dbReference>
<dbReference type="RefSeq" id="WP_082715333.1">
    <property type="nucleotide sequence ID" value="NZ_FORY01000037.1"/>
</dbReference>
<name>A0A1I3X234_9RHOB</name>
<dbReference type="STRING" id="576117.SAMN04488138_1376"/>
<feature type="domain" description="Surface lipoprotein assembly modifier C-terminal" evidence="2">
    <location>
        <begin position="158"/>
        <end position="404"/>
    </location>
</feature>
<sequence length="411" mass="46057">MGRSFSLRQICALMLVLMIIGLGAQAESTITAREAYVKLMQLGQVALAKDAPKKATVYFSQARALAPRDPRAQLSLAEAFARGGQVRRAEAFLRYLLKQPEQAQNEAYYLAGLAKLQSRYPFVASASFAALPSTNIRNTSSQTVFDTLLGRFEIDDGGDETSGIGVDVGVKGLYRRPLREGLSFELGAALHRIWYAEPELRYWRGRLTADLIWLEAKQDLRFGLHADRIYYTDVEGNSSDRIASGIHGYWSRALTQDTRLSVNGLAEYRDYLDKDTLSGPYASLGLGWSKRFDNRDLLFLGGSIERSKPSLDYHRYWGTTLRAGYDTNITDTLRGGVNLSATLRYYDSDFSAVDYARQDEVYRIGVSLSDKRIKIMGGTPKLSCSYKIQNSNIALYEATSTDCRIGWSYQF</sequence>
<feature type="chain" id="PRO_5010289566" description="Surface lipoprotein assembly modifier C-terminal domain-containing protein" evidence="1">
    <location>
        <begin position="27"/>
        <end position="411"/>
    </location>
</feature>
<dbReference type="AlphaFoldDB" id="A0A1I3X234"/>
<dbReference type="Gene3D" id="1.25.40.10">
    <property type="entry name" value="Tetratricopeptide repeat domain"/>
    <property type="match status" value="1"/>
</dbReference>
<evidence type="ECO:0000313" key="3">
    <source>
        <dbReference type="EMBL" id="SFK13640.1"/>
    </source>
</evidence>
<evidence type="ECO:0000256" key="1">
    <source>
        <dbReference type="SAM" id="SignalP"/>
    </source>
</evidence>
<proteinExistence type="predicted"/>
<dbReference type="Pfam" id="PF04575">
    <property type="entry name" value="SlipAM"/>
    <property type="match status" value="1"/>
</dbReference>
<feature type="signal peptide" evidence="1">
    <location>
        <begin position="1"/>
        <end position="26"/>
    </location>
</feature>
<dbReference type="Proteomes" id="UP000183299">
    <property type="component" value="Unassembled WGS sequence"/>
</dbReference>